<dbReference type="SUPFAM" id="SSF48452">
    <property type="entry name" value="TPR-like"/>
    <property type="match status" value="1"/>
</dbReference>
<proteinExistence type="predicted"/>
<dbReference type="PANTHER" id="PTHR38788:SF3">
    <property type="entry name" value="CLR5 DOMAIN-CONTAINING PROTEIN"/>
    <property type="match status" value="1"/>
</dbReference>
<feature type="domain" description="Clr5" evidence="1">
    <location>
        <begin position="20"/>
        <end position="72"/>
    </location>
</feature>
<protein>
    <recommendedName>
        <fullName evidence="1">Clr5 domain-containing protein</fullName>
    </recommendedName>
</protein>
<dbReference type="OrthoDB" id="5308957at2759"/>
<dbReference type="Pfam" id="PF14420">
    <property type="entry name" value="Clr5"/>
    <property type="match status" value="1"/>
</dbReference>
<dbReference type="InterPro" id="IPR025676">
    <property type="entry name" value="Clr5_dom"/>
</dbReference>
<organism evidence="2 3">
    <name type="scientific">Colletotrichum abscissum</name>
    <dbReference type="NCBI Taxonomy" id="1671311"/>
    <lineage>
        <taxon>Eukaryota</taxon>
        <taxon>Fungi</taxon>
        <taxon>Dikarya</taxon>
        <taxon>Ascomycota</taxon>
        <taxon>Pezizomycotina</taxon>
        <taxon>Sordariomycetes</taxon>
        <taxon>Hypocreomycetidae</taxon>
        <taxon>Glomerellales</taxon>
        <taxon>Glomerellaceae</taxon>
        <taxon>Colletotrichum</taxon>
        <taxon>Colletotrichum acutatum species complex</taxon>
    </lineage>
</organism>
<reference evidence="2" key="1">
    <citation type="submission" date="2019-01" db="EMBL/GenBank/DDBJ databases">
        <title>Colletotrichum abscissum LGMF1257.</title>
        <authorList>
            <person name="Baroncelli R."/>
        </authorList>
    </citation>
    <scope>NUCLEOTIDE SEQUENCE</scope>
    <source>
        <strain evidence="2">Ca142</strain>
    </source>
</reference>
<evidence type="ECO:0000313" key="2">
    <source>
        <dbReference type="EMBL" id="KAI3530308.1"/>
    </source>
</evidence>
<keyword evidence="3" id="KW-1185">Reference proteome</keyword>
<dbReference type="Proteomes" id="UP001056436">
    <property type="component" value="Unassembled WGS sequence"/>
</dbReference>
<evidence type="ECO:0000259" key="1">
    <source>
        <dbReference type="Pfam" id="PF14420"/>
    </source>
</evidence>
<dbReference type="Gene3D" id="1.25.40.10">
    <property type="entry name" value="Tetratricopeptide repeat domain"/>
    <property type="match status" value="1"/>
</dbReference>
<evidence type="ECO:0000313" key="3">
    <source>
        <dbReference type="Proteomes" id="UP001056436"/>
    </source>
</evidence>
<dbReference type="EMBL" id="SDAQ01000207">
    <property type="protein sequence ID" value="KAI3530308.1"/>
    <property type="molecule type" value="Genomic_DNA"/>
</dbReference>
<dbReference type="AlphaFoldDB" id="A0A9P9X0R2"/>
<dbReference type="PANTHER" id="PTHR38788">
    <property type="entry name" value="CLR5 DOMAIN-CONTAINING PROTEIN"/>
    <property type="match status" value="1"/>
</dbReference>
<gene>
    <name evidence="2" type="ORF">CABS02_14561</name>
</gene>
<dbReference type="InterPro" id="IPR011990">
    <property type="entry name" value="TPR-like_helical_dom_sf"/>
</dbReference>
<sequence length="493" mass="56108">MGTRGDVETHLVTGKTYATEEVWDCHRSIITKLYQDDRRPLKQVKLMMERDYNFHATERMYKTRLRSWGLEKKLKESEALHIAQLKGEREAMGKKTEFYIRNQRVHWERVARYLERRPDLRHKLCASAKTPANAGLDIICRTPSPSLELPAFIGGPPEVRLPEEMLRIFKGYFEGGLEGGWAIEEDMIHGFDDEFGQLRVIEMRTDLDNAITLLGTNKLEAAFRALNNGLDSLGHAIKEQDPLLFYILSYRAMQLGPTISVPVVAFIHKMHETILGPQHPLALVWSRFRCLSLELRATTLGMMAGSSVQLLKGQQGILNRVVALALGSTSNILDKPGETDISQFGELLTKYTAASEAHFAEGNYQSSCECLSVVAGIYSWGQEYELAKEELARAHSLIQDNKGNPKRPWLLLELSHYEVMSRLCYQTGSVDEAVAYGCKAYEHAAEHFQRQDKHQSLRAIRNLIDLYHSAGREDEAEKWCDILIANMSRKRQV</sequence>
<name>A0A9P9X0R2_9PEZI</name>
<accession>A0A9P9X0R2</accession>
<comment type="caution">
    <text evidence="2">The sequence shown here is derived from an EMBL/GenBank/DDBJ whole genome shotgun (WGS) entry which is preliminary data.</text>
</comment>